<keyword evidence="2" id="KW-1185">Reference proteome</keyword>
<dbReference type="Gene3D" id="3.30.700.10">
    <property type="entry name" value="Glycoprotein, Type 4 Pilin"/>
    <property type="match status" value="1"/>
</dbReference>
<dbReference type="Proteomes" id="UP000594749">
    <property type="component" value="Chromosome"/>
</dbReference>
<dbReference type="InterPro" id="IPR012902">
    <property type="entry name" value="N_methyl_site"/>
</dbReference>
<evidence type="ECO:0000313" key="2">
    <source>
        <dbReference type="Proteomes" id="UP000594749"/>
    </source>
</evidence>
<dbReference type="InterPro" id="IPR045584">
    <property type="entry name" value="Pilin-like"/>
</dbReference>
<gene>
    <name evidence="1" type="ORF">IMC76_02745</name>
</gene>
<reference evidence="1 2" key="1">
    <citation type="submission" date="2020-10" db="EMBL/GenBank/DDBJ databases">
        <title>Campylobacter and Helicobacter PacBio genomes.</title>
        <authorList>
            <person name="Lane C."/>
        </authorList>
    </citation>
    <scope>NUCLEOTIDE SEQUENCE [LARGE SCALE GENOMIC DNA]</scope>
    <source>
        <strain evidence="1 2">2016D-0077</strain>
    </source>
</reference>
<dbReference type="SUPFAM" id="SSF54523">
    <property type="entry name" value="Pili subunits"/>
    <property type="match status" value="1"/>
</dbReference>
<organism evidence="1 2">
    <name type="scientific">Campylobacter corcagiensis</name>
    <dbReference type="NCBI Taxonomy" id="1448857"/>
    <lineage>
        <taxon>Bacteria</taxon>
        <taxon>Pseudomonadati</taxon>
        <taxon>Campylobacterota</taxon>
        <taxon>Epsilonproteobacteria</taxon>
        <taxon>Campylobacterales</taxon>
        <taxon>Campylobacteraceae</taxon>
        <taxon>Campylobacter</taxon>
    </lineage>
</organism>
<proteinExistence type="predicted"/>
<protein>
    <submittedName>
        <fullName evidence="1">Type II secretion system protein</fullName>
    </submittedName>
</protein>
<dbReference type="OrthoDB" id="5356178at2"/>
<dbReference type="RefSeq" id="WP_025802506.1">
    <property type="nucleotide sequence ID" value="NZ_CP053842.1"/>
</dbReference>
<dbReference type="EMBL" id="CP063078">
    <property type="protein sequence ID" value="QOQ87746.1"/>
    <property type="molecule type" value="Genomic_DNA"/>
</dbReference>
<dbReference type="NCBIfam" id="TIGR02532">
    <property type="entry name" value="IV_pilin_GFxxxE"/>
    <property type="match status" value="1"/>
</dbReference>
<dbReference type="AlphaFoldDB" id="A0A7M1LIR7"/>
<evidence type="ECO:0000313" key="1">
    <source>
        <dbReference type="EMBL" id="QOQ87746.1"/>
    </source>
</evidence>
<accession>A0A7M1LIR7</accession>
<sequence length="175" mass="18151">MKKGFTMIELIFVIVILGILAAVAIPRLAATRDDAEITKTISNASFAIRDFTGYYTAQGDFNATAANMTNVQLVTEADKPQETSATAGKMTADDSEPAVFVPFKGQPCIGIKFLATEAAMVIVDNSGSLSGSSKTACASVAKAPGIDALIKSKFTAVDGSAKTGVRVGGTSNIKY</sequence>
<name>A0A7M1LIR7_9BACT</name>
<dbReference type="Pfam" id="PF07963">
    <property type="entry name" value="N_methyl"/>
    <property type="match status" value="1"/>
</dbReference>